<dbReference type="EMBL" id="LUEZ02000005">
    <property type="protein sequence ID" value="RDB30382.1"/>
    <property type="molecule type" value="Genomic_DNA"/>
</dbReference>
<evidence type="ECO:0000313" key="2">
    <source>
        <dbReference type="EMBL" id="RDB30382.1"/>
    </source>
</evidence>
<dbReference type="AlphaFoldDB" id="A0A369K9Y0"/>
<dbReference type="Proteomes" id="UP000076154">
    <property type="component" value="Unassembled WGS sequence"/>
</dbReference>
<sequence>MPAHDEPRPPPTTLHSHVARNNVYIFLGGRPTPYLPSSSNSFIFSILTAHLNARLDLFWAFAHLVFAGPHFRSSSASLIFPDLPSHRDLRQSDPATTASPSPTTWHDRCPQSRRCKAIGDDEVSSK</sequence>
<accession>A0A369K9Y0</accession>
<name>A0A369K9Y0_HYPMA</name>
<feature type="compositionally biased region" description="Low complexity" evidence="1">
    <location>
        <begin position="94"/>
        <end position="104"/>
    </location>
</feature>
<evidence type="ECO:0000256" key="1">
    <source>
        <dbReference type="SAM" id="MobiDB-lite"/>
    </source>
</evidence>
<gene>
    <name evidence="2" type="ORF">Hypma_007018</name>
</gene>
<comment type="caution">
    <text evidence="2">The sequence shown here is derived from an EMBL/GenBank/DDBJ whole genome shotgun (WGS) entry which is preliminary data.</text>
</comment>
<protein>
    <submittedName>
        <fullName evidence="2">Uncharacterized protein</fullName>
    </submittedName>
</protein>
<reference evidence="2" key="1">
    <citation type="submission" date="2018-04" db="EMBL/GenBank/DDBJ databases">
        <title>Whole genome sequencing of Hypsizygus marmoreus.</title>
        <authorList>
            <person name="Choi I.-G."/>
            <person name="Min B."/>
            <person name="Kim J.-G."/>
            <person name="Kim S."/>
            <person name="Oh Y.-L."/>
            <person name="Kong W.-S."/>
            <person name="Park H."/>
            <person name="Jeong J."/>
            <person name="Song E.-S."/>
        </authorList>
    </citation>
    <scope>NUCLEOTIDE SEQUENCE [LARGE SCALE GENOMIC DNA]</scope>
    <source>
        <strain evidence="2">51987-8</strain>
    </source>
</reference>
<dbReference type="InParanoid" id="A0A369K9Y0"/>
<feature type="region of interest" description="Disordered" evidence="1">
    <location>
        <begin position="87"/>
        <end position="111"/>
    </location>
</feature>
<proteinExistence type="predicted"/>
<evidence type="ECO:0000313" key="3">
    <source>
        <dbReference type="Proteomes" id="UP000076154"/>
    </source>
</evidence>
<organism evidence="2 3">
    <name type="scientific">Hypsizygus marmoreus</name>
    <name type="common">White beech mushroom</name>
    <name type="synonym">Agaricus marmoreus</name>
    <dbReference type="NCBI Taxonomy" id="39966"/>
    <lineage>
        <taxon>Eukaryota</taxon>
        <taxon>Fungi</taxon>
        <taxon>Dikarya</taxon>
        <taxon>Basidiomycota</taxon>
        <taxon>Agaricomycotina</taxon>
        <taxon>Agaricomycetes</taxon>
        <taxon>Agaricomycetidae</taxon>
        <taxon>Agaricales</taxon>
        <taxon>Tricholomatineae</taxon>
        <taxon>Lyophyllaceae</taxon>
        <taxon>Hypsizygus</taxon>
    </lineage>
</organism>
<keyword evidence="3" id="KW-1185">Reference proteome</keyword>